<dbReference type="Gene3D" id="2.20.25.110">
    <property type="entry name" value="S-adenosyl-L-methionine-dependent methyltransferases"/>
    <property type="match status" value="1"/>
</dbReference>
<dbReference type="PANTHER" id="PTHR43861">
    <property type="entry name" value="TRANS-ACONITATE 2-METHYLTRANSFERASE-RELATED"/>
    <property type="match status" value="1"/>
</dbReference>
<organism evidence="4 5">
    <name type="scientific">Candidatus Edwardsbacteria bacterium GWF2_54_11</name>
    <dbReference type="NCBI Taxonomy" id="1817851"/>
    <lineage>
        <taxon>Bacteria</taxon>
        <taxon>Candidatus Edwardsiibacteriota</taxon>
    </lineage>
</organism>
<proteinExistence type="predicted"/>
<dbReference type="InterPro" id="IPR041698">
    <property type="entry name" value="Methyltransf_25"/>
</dbReference>
<dbReference type="GO" id="GO:0008168">
    <property type="term" value="F:methyltransferase activity"/>
    <property type="evidence" value="ECO:0007669"/>
    <property type="project" value="UniProtKB-KW"/>
</dbReference>
<evidence type="ECO:0000256" key="1">
    <source>
        <dbReference type="ARBA" id="ARBA00022603"/>
    </source>
</evidence>
<comment type="caution">
    <text evidence="4">The sequence shown here is derived from an EMBL/GenBank/DDBJ whole genome shotgun (WGS) entry which is preliminary data.</text>
</comment>
<accession>A0A1F5RGE8</accession>
<reference evidence="4 5" key="1">
    <citation type="journal article" date="2016" name="Nat. Commun.">
        <title>Thousands of microbial genomes shed light on interconnected biogeochemical processes in an aquifer system.</title>
        <authorList>
            <person name="Anantharaman K."/>
            <person name="Brown C.T."/>
            <person name="Hug L.A."/>
            <person name="Sharon I."/>
            <person name="Castelle C.J."/>
            <person name="Probst A.J."/>
            <person name="Thomas B.C."/>
            <person name="Singh A."/>
            <person name="Wilkins M.J."/>
            <person name="Karaoz U."/>
            <person name="Brodie E.L."/>
            <person name="Williams K.H."/>
            <person name="Hubbard S.S."/>
            <person name="Banfield J.F."/>
        </authorList>
    </citation>
    <scope>NUCLEOTIDE SEQUENCE [LARGE SCALE GENOMIC DNA]</scope>
</reference>
<dbReference type="Gene3D" id="3.40.50.150">
    <property type="entry name" value="Vaccinia Virus protein VP39"/>
    <property type="match status" value="1"/>
</dbReference>
<feature type="domain" description="Methyltransferase" evidence="3">
    <location>
        <begin position="43"/>
        <end position="127"/>
    </location>
</feature>
<evidence type="ECO:0000313" key="4">
    <source>
        <dbReference type="EMBL" id="OGF13151.1"/>
    </source>
</evidence>
<keyword evidence="1" id="KW-0489">Methyltransferase</keyword>
<keyword evidence="2" id="KW-0808">Transferase</keyword>
<dbReference type="PANTHER" id="PTHR43861:SF1">
    <property type="entry name" value="TRANS-ACONITATE 2-METHYLTRANSFERASE"/>
    <property type="match status" value="1"/>
</dbReference>
<dbReference type="Proteomes" id="UP000177230">
    <property type="component" value="Unassembled WGS sequence"/>
</dbReference>
<gene>
    <name evidence="4" type="ORF">A2024_12315</name>
</gene>
<dbReference type="GO" id="GO:0032259">
    <property type="term" value="P:methylation"/>
    <property type="evidence" value="ECO:0007669"/>
    <property type="project" value="UniProtKB-KW"/>
</dbReference>
<sequence>MRPFGDISPYYDLLMQDVDYREWTDYIMHLAQRAGISKGSALLDLACGTGTSALLFAKAGYNVKGMDLSPGMLYAARAKARKSEVKIKFFPGDIRDFPAKEEYSIITCLFDSMNYLLKEEDFLSACSCAQCALSGQGVFIFDVNTIFALTKYWDQRLEVKEAEGMVSIWRNSYDFVRHYANLSLTLFIPRERGYKRIDEFHQEKAFPLDDVKSMLKKAGFGKIEIFKHLTLKPPQPNTIRATIIAYKK</sequence>
<dbReference type="InterPro" id="IPR029063">
    <property type="entry name" value="SAM-dependent_MTases_sf"/>
</dbReference>
<dbReference type="CDD" id="cd02440">
    <property type="entry name" value="AdoMet_MTases"/>
    <property type="match status" value="1"/>
</dbReference>
<evidence type="ECO:0000313" key="5">
    <source>
        <dbReference type="Proteomes" id="UP000177230"/>
    </source>
</evidence>
<protein>
    <recommendedName>
        <fullName evidence="3">Methyltransferase domain-containing protein</fullName>
    </recommendedName>
</protein>
<evidence type="ECO:0000256" key="2">
    <source>
        <dbReference type="ARBA" id="ARBA00022679"/>
    </source>
</evidence>
<evidence type="ECO:0000259" key="3">
    <source>
        <dbReference type="Pfam" id="PF13649"/>
    </source>
</evidence>
<dbReference type="EMBL" id="MFFM01000025">
    <property type="protein sequence ID" value="OGF13151.1"/>
    <property type="molecule type" value="Genomic_DNA"/>
</dbReference>
<dbReference type="AlphaFoldDB" id="A0A1F5RGE8"/>
<name>A0A1F5RGE8_9BACT</name>
<dbReference type="SUPFAM" id="SSF53335">
    <property type="entry name" value="S-adenosyl-L-methionine-dependent methyltransferases"/>
    <property type="match status" value="1"/>
</dbReference>
<dbReference type="Pfam" id="PF13649">
    <property type="entry name" value="Methyltransf_25"/>
    <property type="match status" value="1"/>
</dbReference>